<feature type="region of interest" description="Disordered" evidence="1">
    <location>
        <begin position="1"/>
        <end position="118"/>
    </location>
</feature>
<feature type="compositionally biased region" description="Acidic residues" evidence="1">
    <location>
        <begin position="106"/>
        <end position="117"/>
    </location>
</feature>
<evidence type="ECO:0000256" key="1">
    <source>
        <dbReference type="SAM" id="MobiDB-lite"/>
    </source>
</evidence>
<accession>A0A9W8MC05</accession>
<dbReference type="Proteomes" id="UP001140091">
    <property type="component" value="Unassembled WGS sequence"/>
</dbReference>
<comment type="caution">
    <text evidence="2">The sequence shown here is derived from an EMBL/GenBank/DDBJ whole genome shotgun (WGS) entry which is preliminary data.</text>
</comment>
<keyword evidence="3" id="KW-1185">Reference proteome</keyword>
<feature type="compositionally biased region" description="Low complexity" evidence="1">
    <location>
        <begin position="7"/>
        <end position="21"/>
    </location>
</feature>
<evidence type="ECO:0000313" key="2">
    <source>
        <dbReference type="EMBL" id="KAJ2924232.1"/>
    </source>
</evidence>
<sequence>MARTKRSSQLSASSKPKASSPEYLPDGYELVENPPPSTQAQIPDTPTPSSGKRRVREDANPTPPPAKKNRNMAPSAKPPAEVVAESDEEDDDSSSTTARSVSEATECADADIEDDGMETPKASKIMGKKKAMNLKTQLGGKLGINSSEEPGQSSVSGPPAAPIITLPSSSFTLENKAEWADSYVDRNGKTHLFVKARSADDPLLMNKDILDPYMAKHGHYKNLPNANKLQLPAMNERHNEFTNGSITSLVPGLSIQTWECFGIDKAYVASLHRFKRQANIANASTVDVTDLVFKEAWSNAGPGCAYIACDKATGRPTTFLLVGGVMESFLVAGKNVGYEGKAPCAKGVLILGHRCEHERASCTFATLWQGEDIAVPIQRRHITLQTRNRPNNPTASVPSTPKADDIVKIGKMEVKVYKSRDGNGSPNKPAFSANKTYIDWNEKVPVYDGRNEAFDPNDVAGSLAHLPDYASSDGELPEGTGVVVGYTAATSKFLSIWKLTFNIMWVVVIAD</sequence>
<dbReference type="OrthoDB" id="3067694at2759"/>
<feature type="compositionally biased region" description="Low complexity" evidence="1">
    <location>
        <begin position="94"/>
        <end position="105"/>
    </location>
</feature>
<dbReference type="EMBL" id="JANBPK010001236">
    <property type="protein sequence ID" value="KAJ2924232.1"/>
    <property type="molecule type" value="Genomic_DNA"/>
</dbReference>
<gene>
    <name evidence="2" type="ORF">H1R20_g12862</name>
</gene>
<reference evidence="2" key="1">
    <citation type="submission" date="2022-06" db="EMBL/GenBank/DDBJ databases">
        <title>Genome Sequence of Candolleomyces eurysporus.</title>
        <authorList>
            <person name="Buettner E."/>
        </authorList>
    </citation>
    <scope>NUCLEOTIDE SEQUENCE</scope>
    <source>
        <strain evidence="2">VTCC 930004</strain>
    </source>
</reference>
<organism evidence="2 3">
    <name type="scientific">Candolleomyces eurysporus</name>
    <dbReference type="NCBI Taxonomy" id="2828524"/>
    <lineage>
        <taxon>Eukaryota</taxon>
        <taxon>Fungi</taxon>
        <taxon>Dikarya</taxon>
        <taxon>Basidiomycota</taxon>
        <taxon>Agaricomycotina</taxon>
        <taxon>Agaricomycetes</taxon>
        <taxon>Agaricomycetidae</taxon>
        <taxon>Agaricales</taxon>
        <taxon>Agaricineae</taxon>
        <taxon>Psathyrellaceae</taxon>
        <taxon>Candolleomyces</taxon>
    </lineage>
</organism>
<feature type="non-terminal residue" evidence="2">
    <location>
        <position position="1"/>
    </location>
</feature>
<name>A0A9W8MC05_9AGAR</name>
<proteinExistence type="predicted"/>
<protein>
    <submittedName>
        <fullName evidence="2">Uncharacterized protein</fullName>
    </submittedName>
</protein>
<feature type="compositionally biased region" description="Polar residues" evidence="1">
    <location>
        <begin position="38"/>
        <end position="50"/>
    </location>
</feature>
<dbReference type="AlphaFoldDB" id="A0A9W8MC05"/>
<evidence type="ECO:0000313" key="3">
    <source>
        <dbReference type="Proteomes" id="UP001140091"/>
    </source>
</evidence>
<feature type="compositionally biased region" description="Acidic residues" evidence="1">
    <location>
        <begin position="84"/>
        <end position="93"/>
    </location>
</feature>